<feature type="transmembrane region" description="Helical" evidence="1">
    <location>
        <begin position="12"/>
        <end position="31"/>
    </location>
</feature>
<reference evidence="2" key="1">
    <citation type="journal article" date="2017" name="Gigascience">
        <title>The genome draft of coconut (Cocos nucifera).</title>
        <authorList>
            <person name="Xiao Y."/>
            <person name="Xu P."/>
            <person name="Fan H."/>
            <person name="Baudouin L."/>
            <person name="Xia W."/>
            <person name="Bocs S."/>
            <person name="Xu J."/>
            <person name="Li Q."/>
            <person name="Guo A."/>
            <person name="Zhou L."/>
            <person name="Li J."/>
            <person name="Wu Y."/>
            <person name="Ma Z."/>
            <person name="Armero A."/>
            <person name="Issali A.E."/>
            <person name="Liu N."/>
            <person name="Peng M."/>
            <person name="Yang Y."/>
        </authorList>
    </citation>
    <scope>NUCLEOTIDE SEQUENCE</scope>
    <source>
        <tissue evidence="2">Spear leaf of Hainan Tall coconut</tissue>
    </source>
</reference>
<keyword evidence="3" id="KW-1185">Reference proteome</keyword>
<evidence type="ECO:0000256" key="1">
    <source>
        <dbReference type="SAM" id="Phobius"/>
    </source>
</evidence>
<dbReference type="EMBL" id="CM017872">
    <property type="protein sequence ID" value="KAG1326464.1"/>
    <property type="molecule type" value="Genomic_DNA"/>
</dbReference>
<dbReference type="Proteomes" id="UP000797356">
    <property type="component" value="Chromosome 1"/>
</dbReference>
<keyword evidence="1" id="KW-0472">Membrane</keyword>
<proteinExistence type="predicted"/>
<protein>
    <submittedName>
        <fullName evidence="2">Uncharacterized protein</fullName>
    </submittedName>
</protein>
<evidence type="ECO:0000313" key="3">
    <source>
        <dbReference type="Proteomes" id="UP000797356"/>
    </source>
</evidence>
<comment type="caution">
    <text evidence="2">The sequence shown here is derived from an EMBL/GenBank/DDBJ whole genome shotgun (WGS) entry which is preliminary data.</text>
</comment>
<organism evidence="2 3">
    <name type="scientific">Cocos nucifera</name>
    <name type="common">Coconut palm</name>
    <dbReference type="NCBI Taxonomy" id="13894"/>
    <lineage>
        <taxon>Eukaryota</taxon>
        <taxon>Viridiplantae</taxon>
        <taxon>Streptophyta</taxon>
        <taxon>Embryophyta</taxon>
        <taxon>Tracheophyta</taxon>
        <taxon>Spermatophyta</taxon>
        <taxon>Magnoliopsida</taxon>
        <taxon>Liliopsida</taxon>
        <taxon>Arecaceae</taxon>
        <taxon>Arecoideae</taxon>
        <taxon>Cocoseae</taxon>
        <taxon>Attaleinae</taxon>
        <taxon>Cocos</taxon>
    </lineage>
</organism>
<accession>A0A8K0HUN3</accession>
<keyword evidence="1" id="KW-1133">Transmembrane helix</keyword>
<keyword evidence="1" id="KW-0812">Transmembrane</keyword>
<name>A0A8K0HUN3_COCNU</name>
<dbReference type="AlphaFoldDB" id="A0A8K0HUN3"/>
<evidence type="ECO:0000313" key="2">
    <source>
        <dbReference type="EMBL" id="KAG1326464.1"/>
    </source>
</evidence>
<gene>
    <name evidence="2" type="ORF">COCNU_01G003980</name>
</gene>
<sequence>MTRENGKGEKSQVPLLPCFAAIFFYFVSFFFSSQSSQRLSVVVCRSLSHGVARSFHYGYVKPGGVRFLMSASPNYPRLKPALLCHRRDIPVIWGCLGTNISGWGAVACGMERRVGVGTRGEERKKLEQVHLIRGW</sequence>
<reference evidence="2" key="2">
    <citation type="submission" date="2019-07" db="EMBL/GenBank/DDBJ databases">
        <authorList>
            <person name="Yang Y."/>
            <person name="Bocs S."/>
            <person name="Baudouin L."/>
        </authorList>
    </citation>
    <scope>NUCLEOTIDE SEQUENCE</scope>
    <source>
        <tissue evidence="2">Spear leaf of Hainan Tall coconut</tissue>
    </source>
</reference>